<reference evidence="6 7" key="1">
    <citation type="submission" date="2017-02" db="EMBL/GenBank/DDBJ databases">
        <title>The new phylogeny of genus Mycobacterium.</title>
        <authorList>
            <person name="Tortoli E."/>
            <person name="Trovato A."/>
            <person name="Cirillo D.M."/>
        </authorList>
    </citation>
    <scope>NUCLEOTIDE SEQUENCE [LARGE SCALE GENOMIC DNA]</scope>
    <source>
        <strain evidence="6 7">DSM 45633</strain>
    </source>
</reference>
<keyword evidence="2" id="KW-0540">Nuclease</keyword>
<dbReference type="RefSeq" id="WP_083026336.1">
    <property type="nucleotide sequence ID" value="NZ_AP022589.1"/>
</dbReference>
<evidence type="ECO:0000256" key="2">
    <source>
        <dbReference type="ARBA" id="ARBA00022722"/>
    </source>
</evidence>
<evidence type="ECO:0000256" key="5">
    <source>
        <dbReference type="ARBA" id="ARBA00022842"/>
    </source>
</evidence>
<proteinExistence type="predicted"/>
<dbReference type="GO" id="GO:0046872">
    <property type="term" value="F:metal ion binding"/>
    <property type="evidence" value="ECO:0007669"/>
    <property type="project" value="UniProtKB-KW"/>
</dbReference>
<sequence>MKVLLDTHTLLWLVSKPTNVDANALAVLADPETSVWVSSASAWEIATKTRLGRLDGAALLAAWSEVTTDMGSTDLDITSADAILAGRLSWEHRDPFDRVLVAQALRRNLTLATRDVKIIEAAIVPTLNA</sequence>
<dbReference type="PANTHER" id="PTHR36173:SF2">
    <property type="entry name" value="RIBONUCLEASE VAPC16"/>
    <property type="match status" value="1"/>
</dbReference>
<evidence type="ECO:0000256" key="4">
    <source>
        <dbReference type="ARBA" id="ARBA00022801"/>
    </source>
</evidence>
<dbReference type="InterPro" id="IPR052919">
    <property type="entry name" value="TA_system_RNase"/>
</dbReference>
<dbReference type="GO" id="GO:0004518">
    <property type="term" value="F:nuclease activity"/>
    <property type="evidence" value="ECO:0007669"/>
    <property type="project" value="UniProtKB-KW"/>
</dbReference>
<dbReference type="Gene3D" id="3.40.50.1010">
    <property type="entry name" value="5'-nuclease"/>
    <property type="match status" value="1"/>
</dbReference>
<keyword evidence="5" id="KW-0460">Magnesium</keyword>
<evidence type="ECO:0000256" key="3">
    <source>
        <dbReference type="ARBA" id="ARBA00022723"/>
    </source>
</evidence>
<dbReference type="OrthoDB" id="9798990at2"/>
<keyword evidence="3" id="KW-0479">Metal-binding</keyword>
<dbReference type="PANTHER" id="PTHR36173">
    <property type="entry name" value="RIBONUCLEASE VAPC16-RELATED"/>
    <property type="match status" value="1"/>
</dbReference>
<dbReference type="InterPro" id="IPR002716">
    <property type="entry name" value="PIN_dom"/>
</dbReference>
<protein>
    <submittedName>
        <fullName evidence="6">Twitching motility protein PilT</fullName>
    </submittedName>
</protein>
<gene>
    <name evidence="6" type="ORF">BST33_12030</name>
</gene>
<organism evidence="6 7">
    <name type="scientific">Mycolicibacter minnesotensis</name>
    <dbReference type="NCBI Taxonomy" id="1118379"/>
    <lineage>
        <taxon>Bacteria</taxon>
        <taxon>Bacillati</taxon>
        <taxon>Actinomycetota</taxon>
        <taxon>Actinomycetes</taxon>
        <taxon>Mycobacteriales</taxon>
        <taxon>Mycobacteriaceae</taxon>
        <taxon>Mycolicibacter</taxon>
    </lineage>
</organism>
<dbReference type="CDD" id="cd09872">
    <property type="entry name" value="PIN_Sll0205-like"/>
    <property type="match status" value="1"/>
</dbReference>
<name>A0A7I7R5L1_9MYCO</name>
<dbReference type="Pfam" id="PF01850">
    <property type="entry name" value="PIN"/>
    <property type="match status" value="1"/>
</dbReference>
<keyword evidence="1" id="KW-1277">Toxin-antitoxin system</keyword>
<comment type="caution">
    <text evidence="6">The sequence shown here is derived from an EMBL/GenBank/DDBJ whole genome shotgun (WGS) entry which is preliminary data.</text>
</comment>
<dbReference type="GO" id="GO:0016787">
    <property type="term" value="F:hydrolase activity"/>
    <property type="evidence" value="ECO:0007669"/>
    <property type="project" value="UniProtKB-KW"/>
</dbReference>
<dbReference type="AlphaFoldDB" id="A0A7I7R5L1"/>
<dbReference type="Proteomes" id="UP000192320">
    <property type="component" value="Unassembled WGS sequence"/>
</dbReference>
<evidence type="ECO:0000313" key="7">
    <source>
        <dbReference type="Proteomes" id="UP000192320"/>
    </source>
</evidence>
<accession>A0A7I7R5L1</accession>
<keyword evidence="4" id="KW-0378">Hydrolase</keyword>
<evidence type="ECO:0000313" key="6">
    <source>
        <dbReference type="EMBL" id="ORB00379.1"/>
    </source>
</evidence>
<dbReference type="EMBL" id="MVHZ01000011">
    <property type="protein sequence ID" value="ORB00379.1"/>
    <property type="molecule type" value="Genomic_DNA"/>
</dbReference>
<dbReference type="InterPro" id="IPR029060">
    <property type="entry name" value="PIN-like_dom_sf"/>
</dbReference>
<dbReference type="SUPFAM" id="SSF88723">
    <property type="entry name" value="PIN domain-like"/>
    <property type="match status" value="1"/>
</dbReference>
<evidence type="ECO:0000256" key="1">
    <source>
        <dbReference type="ARBA" id="ARBA00022649"/>
    </source>
</evidence>
<dbReference type="InterPro" id="IPR041705">
    <property type="entry name" value="PIN_Sll0205"/>
</dbReference>
<keyword evidence="7" id="KW-1185">Reference proteome</keyword>